<proteinExistence type="predicted"/>
<reference evidence="2" key="1">
    <citation type="journal article" date="2015" name="Nature">
        <title>Complex archaea that bridge the gap between prokaryotes and eukaryotes.</title>
        <authorList>
            <person name="Spang A."/>
            <person name="Saw J.H."/>
            <person name="Jorgensen S.L."/>
            <person name="Zaremba-Niedzwiedzka K."/>
            <person name="Martijn J."/>
            <person name="Lind A.E."/>
            <person name="van Eijk R."/>
            <person name="Schleper C."/>
            <person name="Guy L."/>
            <person name="Ettema T.J."/>
        </authorList>
    </citation>
    <scope>NUCLEOTIDE SEQUENCE</scope>
</reference>
<evidence type="ECO:0000256" key="1">
    <source>
        <dbReference type="SAM" id="Phobius"/>
    </source>
</evidence>
<dbReference type="EMBL" id="LAZR01015435">
    <property type="protein sequence ID" value="KKM13190.1"/>
    <property type="molecule type" value="Genomic_DNA"/>
</dbReference>
<keyword evidence="1" id="KW-0812">Transmembrane</keyword>
<feature type="transmembrane region" description="Helical" evidence="1">
    <location>
        <begin position="35"/>
        <end position="53"/>
    </location>
</feature>
<sequence length="62" mass="6424">MKKAPLEGNRKLVMAIAAVIGIVASALVGDLETSQAMTGVLTIVLGYFGANVGEHAAKRNQK</sequence>
<evidence type="ECO:0000313" key="2">
    <source>
        <dbReference type="EMBL" id="KKM13190.1"/>
    </source>
</evidence>
<feature type="transmembrane region" description="Helical" evidence="1">
    <location>
        <begin position="12"/>
        <end position="29"/>
    </location>
</feature>
<keyword evidence="1" id="KW-1133">Transmembrane helix</keyword>
<evidence type="ECO:0008006" key="3">
    <source>
        <dbReference type="Google" id="ProtNLM"/>
    </source>
</evidence>
<dbReference type="AlphaFoldDB" id="A0A0F9KCX4"/>
<organism evidence="2">
    <name type="scientific">marine sediment metagenome</name>
    <dbReference type="NCBI Taxonomy" id="412755"/>
    <lineage>
        <taxon>unclassified sequences</taxon>
        <taxon>metagenomes</taxon>
        <taxon>ecological metagenomes</taxon>
    </lineage>
</organism>
<keyword evidence="1" id="KW-0472">Membrane</keyword>
<name>A0A0F9KCX4_9ZZZZ</name>
<accession>A0A0F9KCX4</accession>
<protein>
    <recommendedName>
        <fullName evidence="3">Holin</fullName>
    </recommendedName>
</protein>
<gene>
    <name evidence="2" type="ORF">LCGC14_1718800</name>
</gene>
<comment type="caution">
    <text evidence="2">The sequence shown here is derived from an EMBL/GenBank/DDBJ whole genome shotgun (WGS) entry which is preliminary data.</text>
</comment>